<evidence type="ECO:0000313" key="1">
    <source>
        <dbReference type="EMBL" id="KAJ7711751.1"/>
    </source>
</evidence>
<sequence length="287" mass="32341">MDVSLETQTIPVASTGWMGRRDSTIENAAMLAAESAAQVGDSGFQMHEIPLRHFLNWEEALMEPGMRLITAEMQGPTMAIIDADDWVIRILNCGPTGATNWKNAINDTSTAMDEAAKLLYRPDYDMQPLQQHDHDNCPRRGPHHAANLGTGMDGGQEQPTPFSLHALVFQILMVLFVHHAIARFIGMANVLFQMYAPKLYAYYLKTMRVLYKWNPSLPLLAPLLSCTVTFPHLDFLNPEWGWCFITALGWYDYKEGGHLITAILRHSNISIQQGEKRFSIMQYTSAV</sequence>
<name>A0AAD7H4I4_9AGAR</name>
<organism evidence="1 2">
    <name type="scientific">Mycena metata</name>
    <dbReference type="NCBI Taxonomy" id="1033252"/>
    <lineage>
        <taxon>Eukaryota</taxon>
        <taxon>Fungi</taxon>
        <taxon>Dikarya</taxon>
        <taxon>Basidiomycota</taxon>
        <taxon>Agaricomycotina</taxon>
        <taxon>Agaricomycetes</taxon>
        <taxon>Agaricomycetidae</taxon>
        <taxon>Agaricales</taxon>
        <taxon>Marasmiineae</taxon>
        <taxon>Mycenaceae</taxon>
        <taxon>Mycena</taxon>
    </lineage>
</organism>
<gene>
    <name evidence="1" type="ORF">B0H16DRAFT_1744827</name>
</gene>
<dbReference type="AlphaFoldDB" id="A0AAD7H4I4"/>
<accession>A0AAD7H4I4</accession>
<evidence type="ECO:0000313" key="2">
    <source>
        <dbReference type="Proteomes" id="UP001215598"/>
    </source>
</evidence>
<protein>
    <submittedName>
        <fullName evidence="1">Uncharacterized protein</fullName>
    </submittedName>
</protein>
<proteinExistence type="predicted"/>
<dbReference type="Proteomes" id="UP001215598">
    <property type="component" value="Unassembled WGS sequence"/>
</dbReference>
<comment type="caution">
    <text evidence="1">The sequence shown here is derived from an EMBL/GenBank/DDBJ whole genome shotgun (WGS) entry which is preliminary data.</text>
</comment>
<reference evidence="1" key="1">
    <citation type="submission" date="2023-03" db="EMBL/GenBank/DDBJ databases">
        <title>Massive genome expansion in bonnet fungi (Mycena s.s.) driven by repeated elements and novel gene families across ecological guilds.</title>
        <authorList>
            <consortium name="Lawrence Berkeley National Laboratory"/>
            <person name="Harder C.B."/>
            <person name="Miyauchi S."/>
            <person name="Viragh M."/>
            <person name="Kuo A."/>
            <person name="Thoen E."/>
            <person name="Andreopoulos B."/>
            <person name="Lu D."/>
            <person name="Skrede I."/>
            <person name="Drula E."/>
            <person name="Henrissat B."/>
            <person name="Morin E."/>
            <person name="Kohler A."/>
            <person name="Barry K."/>
            <person name="LaButti K."/>
            <person name="Morin E."/>
            <person name="Salamov A."/>
            <person name="Lipzen A."/>
            <person name="Mereny Z."/>
            <person name="Hegedus B."/>
            <person name="Baldrian P."/>
            <person name="Stursova M."/>
            <person name="Weitz H."/>
            <person name="Taylor A."/>
            <person name="Grigoriev I.V."/>
            <person name="Nagy L.G."/>
            <person name="Martin F."/>
            <person name="Kauserud H."/>
        </authorList>
    </citation>
    <scope>NUCLEOTIDE SEQUENCE</scope>
    <source>
        <strain evidence="1">CBHHK182m</strain>
    </source>
</reference>
<dbReference type="EMBL" id="JARKIB010000386">
    <property type="protein sequence ID" value="KAJ7711751.1"/>
    <property type="molecule type" value="Genomic_DNA"/>
</dbReference>
<keyword evidence="2" id="KW-1185">Reference proteome</keyword>